<name>A0ABR7TEP2_9BACT</name>
<organism evidence="3 4">
    <name type="scientific">Chitinophaga qingshengii</name>
    <dbReference type="NCBI Taxonomy" id="1569794"/>
    <lineage>
        <taxon>Bacteria</taxon>
        <taxon>Pseudomonadati</taxon>
        <taxon>Bacteroidota</taxon>
        <taxon>Chitinophagia</taxon>
        <taxon>Chitinophagales</taxon>
        <taxon>Chitinophagaceae</taxon>
        <taxon>Chitinophaga</taxon>
    </lineage>
</organism>
<proteinExistence type="predicted"/>
<dbReference type="Proteomes" id="UP000659124">
    <property type="component" value="Unassembled WGS sequence"/>
</dbReference>
<evidence type="ECO:0000256" key="1">
    <source>
        <dbReference type="SAM" id="Coils"/>
    </source>
</evidence>
<evidence type="ECO:0000256" key="2">
    <source>
        <dbReference type="SAM" id="Phobius"/>
    </source>
</evidence>
<keyword evidence="2" id="KW-0472">Membrane</keyword>
<comment type="caution">
    <text evidence="3">The sequence shown here is derived from an EMBL/GenBank/DDBJ whole genome shotgun (WGS) entry which is preliminary data.</text>
</comment>
<feature type="coiled-coil region" evidence="1">
    <location>
        <begin position="49"/>
        <end position="76"/>
    </location>
</feature>
<evidence type="ECO:0000313" key="4">
    <source>
        <dbReference type="Proteomes" id="UP000659124"/>
    </source>
</evidence>
<keyword evidence="2" id="KW-1133">Transmembrane helix</keyword>
<keyword evidence="4" id="KW-1185">Reference proteome</keyword>
<keyword evidence="1" id="KW-0175">Coiled coil</keyword>
<accession>A0ABR7TEP2</accession>
<keyword evidence="2" id="KW-0812">Transmembrane</keyword>
<gene>
    <name evidence="3" type="ORF">ICL07_00060</name>
</gene>
<protein>
    <recommendedName>
        <fullName evidence="5">DUF1640 domain-containing protein</fullName>
    </recommendedName>
</protein>
<feature type="transmembrane region" description="Helical" evidence="2">
    <location>
        <begin position="88"/>
        <end position="107"/>
    </location>
</feature>
<sequence>MSYISKPTRKPLLADHHRIHRILTDELKMNPSTVRELVLEMDNVLNDRLEALIEYSDSTQQNNDQLKDKVDRIYQEVFGIYGGITWRIVFWMTTIGTPVFLMLLALLDKR</sequence>
<evidence type="ECO:0008006" key="5">
    <source>
        <dbReference type="Google" id="ProtNLM"/>
    </source>
</evidence>
<evidence type="ECO:0000313" key="3">
    <source>
        <dbReference type="EMBL" id="MBC9928745.1"/>
    </source>
</evidence>
<dbReference type="RefSeq" id="WP_188085917.1">
    <property type="nucleotide sequence ID" value="NZ_JACVFC010000001.1"/>
</dbReference>
<dbReference type="EMBL" id="JACVFC010000001">
    <property type="protein sequence ID" value="MBC9928745.1"/>
    <property type="molecule type" value="Genomic_DNA"/>
</dbReference>
<reference evidence="3 4" key="1">
    <citation type="submission" date="2020-09" db="EMBL/GenBank/DDBJ databases">
        <title>Genome sequences of type strains of Chitinophaga qingshengii and Chitinophaga varians.</title>
        <authorList>
            <person name="Kittiwongwattana C."/>
        </authorList>
    </citation>
    <scope>NUCLEOTIDE SEQUENCE [LARGE SCALE GENOMIC DNA]</scope>
    <source>
        <strain evidence="3 4">JCM 30026</strain>
    </source>
</reference>